<feature type="region of interest" description="Disordered" evidence="2">
    <location>
        <begin position="23"/>
        <end position="81"/>
    </location>
</feature>
<evidence type="ECO:0000313" key="6">
    <source>
        <dbReference type="Proteomes" id="UP000595823"/>
    </source>
</evidence>
<name>A0A7T6Z6D2_9BACI</name>
<evidence type="ECO:0000313" key="5">
    <source>
        <dbReference type="EMBL" id="QQK77647.1"/>
    </source>
</evidence>
<feature type="chain" id="PRO_5032269018" evidence="3">
    <location>
        <begin position="23"/>
        <end position="204"/>
    </location>
</feature>
<evidence type="ECO:0000259" key="4">
    <source>
        <dbReference type="Pfam" id="PF11611"/>
    </source>
</evidence>
<dbReference type="Gene3D" id="2.60.40.1240">
    <property type="match status" value="1"/>
</dbReference>
<evidence type="ECO:0000256" key="2">
    <source>
        <dbReference type="SAM" id="MobiDB-lite"/>
    </source>
</evidence>
<dbReference type="Pfam" id="PF11611">
    <property type="entry name" value="DUF4352"/>
    <property type="match status" value="1"/>
</dbReference>
<dbReference type="KEGG" id="scia:HUG15_20040"/>
<organism evidence="5 6">
    <name type="scientific">Salicibibacter cibarius</name>
    <dbReference type="NCBI Taxonomy" id="2743000"/>
    <lineage>
        <taxon>Bacteria</taxon>
        <taxon>Bacillati</taxon>
        <taxon>Bacillota</taxon>
        <taxon>Bacilli</taxon>
        <taxon>Bacillales</taxon>
        <taxon>Bacillaceae</taxon>
        <taxon>Salicibibacter</taxon>
    </lineage>
</organism>
<gene>
    <name evidence="5" type="ORF">HUG15_20040</name>
</gene>
<feature type="compositionally biased region" description="Acidic residues" evidence="2">
    <location>
        <begin position="23"/>
        <end position="70"/>
    </location>
</feature>
<dbReference type="AlphaFoldDB" id="A0A7T6Z6D2"/>
<accession>A0A7T6Z6D2</accession>
<dbReference type="PROSITE" id="PS51257">
    <property type="entry name" value="PROKAR_LIPOPROTEIN"/>
    <property type="match status" value="1"/>
</dbReference>
<feature type="domain" description="DUF4352" evidence="4">
    <location>
        <begin position="85"/>
        <end position="183"/>
    </location>
</feature>
<dbReference type="EMBL" id="CP054705">
    <property type="protein sequence ID" value="QQK77647.1"/>
    <property type="molecule type" value="Genomic_DNA"/>
</dbReference>
<dbReference type="InterPro" id="IPR029050">
    <property type="entry name" value="Immunoprotect_excell_Ig-like"/>
</dbReference>
<keyword evidence="6" id="KW-1185">Reference proteome</keyword>
<feature type="signal peptide" evidence="3">
    <location>
        <begin position="1"/>
        <end position="22"/>
    </location>
</feature>
<sequence>MKTWTKIASAMFLSVALLVACGDGEEETTSEDTPDTDDDTSEAEDVEATEEEEESEEDESGNDASGDFEEDQHLTLGETGVYDTTIGTYEITLDSVSTEDEVEGEPPVNEVFIIAEVTIENISDEAVDAVDLAMADMMNDGETHEMAYWDYGFEGEEIEPGESLTGELIYDEMESSYYELVYGFASDTVANEVRWRFEEDEIDE</sequence>
<proteinExistence type="predicted"/>
<dbReference type="Proteomes" id="UP000595823">
    <property type="component" value="Chromosome"/>
</dbReference>
<dbReference type="InterPro" id="IPR029051">
    <property type="entry name" value="DUF4352"/>
</dbReference>
<dbReference type="RefSeq" id="WP_200125177.1">
    <property type="nucleotide sequence ID" value="NZ_CP054705.1"/>
</dbReference>
<evidence type="ECO:0000256" key="3">
    <source>
        <dbReference type="SAM" id="SignalP"/>
    </source>
</evidence>
<protein>
    <submittedName>
        <fullName evidence="5">DUF4352 domain-containing protein</fullName>
    </submittedName>
</protein>
<keyword evidence="1 3" id="KW-0732">Signal</keyword>
<evidence type="ECO:0000256" key="1">
    <source>
        <dbReference type="ARBA" id="ARBA00022729"/>
    </source>
</evidence>
<reference evidence="5 6" key="1">
    <citation type="submission" date="2020-06" db="EMBL/GenBank/DDBJ databases">
        <title>Genomic analysis of Salicibibacter sp. NKC5-3.</title>
        <authorList>
            <person name="Oh Y.J."/>
        </authorList>
    </citation>
    <scope>NUCLEOTIDE SEQUENCE [LARGE SCALE GENOMIC DNA]</scope>
    <source>
        <strain evidence="5 6">NKC5-3</strain>
    </source>
</reference>